<dbReference type="EMBL" id="JPRL01000001">
    <property type="protein sequence ID" value="KFF06123.1"/>
    <property type="molecule type" value="Genomic_DNA"/>
</dbReference>
<comment type="caution">
    <text evidence="2">The sequence shown here is derived from an EMBL/GenBank/DDBJ whole genome shotgun (WGS) entry which is preliminary data.</text>
</comment>
<keyword evidence="1" id="KW-0472">Membrane</keyword>
<dbReference type="AlphaFoldDB" id="A0A085ZNV9"/>
<evidence type="ECO:0008006" key="4">
    <source>
        <dbReference type="Google" id="ProtNLM"/>
    </source>
</evidence>
<name>A0A085ZNV9_9FLAO</name>
<dbReference type="Proteomes" id="UP000028715">
    <property type="component" value="Unassembled WGS sequence"/>
</dbReference>
<dbReference type="OrthoDB" id="1364845at2"/>
<evidence type="ECO:0000313" key="2">
    <source>
        <dbReference type="EMBL" id="KFF06123.1"/>
    </source>
</evidence>
<gene>
    <name evidence="2" type="ORF">IW19_11545</name>
</gene>
<sequence>MEFDKKSGIIILILFIFFGFYKPVVCFLIVGSLILYHGIHYLEFLNSITKNGIESLGKIVSHESDEGYKIPIIEFKTLEEKLITGKPYYYASTDASFFRSYKNDINKNIKILYSSKNPERFVVKAEKSFNYGTLIFSVIIGAAFTSMAIAQLLGYVNVIHK</sequence>
<evidence type="ECO:0000313" key="3">
    <source>
        <dbReference type="Proteomes" id="UP000028715"/>
    </source>
</evidence>
<evidence type="ECO:0000256" key="1">
    <source>
        <dbReference type="SAM" id="Phobius"/>
    </source>
</evidence>
<keyword evidence="1" id="KW-1133">Transmembrane helix</keyword>
<dbReference type="STRING" id="362418.IW19_11545"/>
<protein>
    <recommendedName>
        <fullName evidence="4">DUF3592 domain-containing protein</fullName>
    </recommendedName>
</protein>
<dbReference type="eggNOG" id="ENOG5033YV8">
    <property type="taxonomic scope" value="Bacteria"/>
</dbReference>
<feature type="transmembrane region" description="Helical" evidence="1">
    <location>
        <begin position="12"/>
        <end position="36"/>
    </location>
</feature>
<organism evidence="2 3">
    <name type="scientific">Flavobacterium reichenbachii</name>
    <dbReference type="NCBI Taxonomy" id="362418"/>
    <lineage>
        <taxon>Bacteria</taxon>
        <taxon>Pseudomonadati</taxon>
        <taxon>Bacteroidota</taxon>
        <taxon>Flavobacteriia</taxon>
        <taxon>Flavobacteriales</taxon>
        <taxon>Flavobacteriaceae</taxon>
        <taxon>Flavobacterium</taxon>
    </lineage>
</organism>
<reference evidence="2 3" key="1">
    <citation type="submission" date="2014-07" db="EMBL/GenBank/DDBJ databases">
        <title>Genome of Flavobacterium reichenbachii LMG 25512.</title>
        <authorList>
            <person name="Stropko S.J."/>
            <person name="Pipes S.E."/>
            <person name="Newman J.D."/>
        </authorList>
    </citation>
    <scope>NUCLEOTIDE SEQUENCE [LARGE SCALE GENOMIC DNA]</scope>
    <source>
        <strain evidence="2 3">LMG 25512</strain>
    </source>
</reference>
<dbReference type="RefSeq" id="WP_035684259.1">
    <property type="nucleotide sequence ID" value="NZ_JPRL01000001.1"/>
</dbReference>
<feature type="transmembrane region" description="Helical" evidence="1">
    <location>
        <begin position="134"/>
        <end position="156"/>
    </location>
</feature>
<keyword evidence="3" id="KW-1185">Reference proteome</keyword>
<proteinExistence type="predicted"/>
<accession>A0A085ZNV9</accession>
<keyword evidence="1" id="KW-0812">Transmembrane</keyword>